<evidence type="ECO:0000256" key="2">
    <source>
        <dbReference type="SAM" id="MobiDB-lite"/>
    </source>
</evidence>
<evidence type="ECO:0000313" key="3">
    <source>
        <dbReference type="EMBL" id="KAF3438013.1"/>
    </source>
</evidence>
<dbReference type="AlphaFoldDB" id="A0A8K0GUV5"/>
<evidence type="ECO:0000256" key="1">
    <source>
        <dbReference type="SAM" id="Coils"/>
    </source>
</evidence>
<dbReference type="GO" id="GO:0008017">
    <property type="term" value="F:microtubule binding"/>
    <property type="evidence" value="ECO:0007669"/>
    <property type="project" value="InterPro"/>
</dbReference>
<feature type="compositionally biased region" description="Polar residues" evidence="2">
    <location>
        <begin position="22"/>
        <end position="43"/>
    </location>
</feature>
<feature type="compositionally biased region" description="Polar residues" evidence="2">
    <location>
        <begin position="81"/>
        <end position="91"/>
    </location>
</feature>
<dbReference type="Proteomes" id="UP000796880">
    <property type="component" value="Unassembled WGS sequence"/>
</dbReference>
<dbReference type="InterPro" id="IPR040289">
    <property type="entry name" value="MBP2C"/>
</dbReference>
<comment type="caution">
    <text evidence="3">The sequence shown here is derived from an EMBL/GenBank/DDBJ whole genome shotgun (WGS) entry which is preliminary data.</text>
</comment>
<keyword evidence="1" id="KW-0175">Coiled coil</keyword>
<gene>
    <name evidence="3" type="ORF">FNV43_RR20769</name>
</gene>
<reference evidence="3" key="1">
    <citation type="submission" date="2020-03" db="EMBL/GenBank/DDBJ databases">
        <title>A high-quality chromosome-level genome assembly of a woody plant with both climbing and erect habits, Rhamnella rubrinervis.</title>
        <authorList>
            <person name="Lu Z."/>
            <person name="Yang Y."/>
            <person name="Zhu X."/>
            <person name="Sun Y."/>
        </authorList>
    </citation>
    <scope>NUCLEOTIDE SEQUENCE</scope>
    <source>
        <strain evidence="3">BYM</strain>
        <tissue evidence="3">Leaf</tissue>
    </source>
</reference>
<keyword evidence="4" id="KW-1185">Reference proteome</keyword>
<feature type="coiled-coil region" evidence="1">
    <location>
        <begin position="149"/>
        <end position="186"/>
    </location>
</feature>
<dbReference type="EMBL" id="VOIH02000009">
    <property type="protein sequence ID" value="KAF3438013.1"/>
    <property type="molecule type" value="Genomic_DNA"/>
</dbReference>
<evidence type="ECO:0000313" key="4">
    <source>
        <dbReference type="Proteomes" id="UP000796880"/>
    </source>
</evidence>
<protein>
    <submittedName>
        <fullName evidence="3">Uncharacterized protein</fullName>
    </submittedName>
</protein>
<feature type="region of interest" description="Disordered" evidence="2">
    <location>
        <begin position="13"/>
        <end position="47"/>
    </location>
</feature>
<dbReference type="PANTHER" id="PTHR35502:SF2">
    <property type="entry name" value="PROTEIN MICROTUBULE BINDING PROTEIN 2C"/>
    <property type="match status" value="1"/>
</dbReference>
<proteinExistence type="predicted"/>
<feature type="coiled-coil region" evidence="1">
    <location>
        <begin position="215"/>
        <end position="256"/>
    </location>
</feature>
<dbReference type="OrthoDB" id="1915670at2759"/>
<organism evidence="3 4">
    <name type="scientific">Rhamnella rubrinervis</name>
    <dbReference type="NCBI Taxonomy" id="2594499"/>
    <lineage>
        <taxon>Eukaryota</taxon>
        <taxon>Viridiplantae</taxon>
        <taxon>Streptophyta</taxon>
        <taxon>Embryophyta</taxon>
        <taxon>Tracheophyta</taxon>
        <taxon>Spermatophyta</taxon>
        <taxon>Magnoliopsida</taxon>
        <taxon>eudicotyledons</taxon>
        <taxon>Gunneridae</taxon>
        <taxon>Pentapetalae</taxon>
        <taxon>rosids</taxon>
        <taxon>fabids</taxon>
        <taxon>Rosales</taxon>
        <taxon>Rhamnaceae</taxon>
        <taxon>rhamnoid group</taxon>
        <taxon>Rhamneae</taxon>
        <taxon>Rhamnella</taxon>
    </lineage>
</organism>
<name>A0A8K0GUV5_9ROSA</name>
<accession>A0A8K0GUV5</accession>
<sequence>MYEQQHFVDLQENASGFGDPNSWLSGEANSPPTHHRTQSSLSTGAGGATNANLDRVLFNDLVEIVPLVQSLIDRKASSSFTRRGSMVYTKTPSRESLSRKLTELKGRNAAQSIPARKRRDHGDKDQGKNGNNDQDAESFSLFSSRALAADKDREELDSLRGQVEDLQRKLSEKDELLKSAEATKNQMISVHSRLDELNHQAAEKDSLIKSTQLQLSDAKIKLADKQAALERLQWEAMTSSRKVEMLQEELNSMQGEISSFMMVFEGLTKNDASVHAEDYDVLPCNVDYLPSIDDLNEVEMQKMEEARKAYVAAVATAKEKQDEESIAAAANARLHLQSFVLRT</sequence>
<dbReference type="PANTHER" id="PTHR35502">
    <property type="entry name" value="PROTEIN MICROTUBULE BINDING PROTEIN 2C"/>
    <property type="match status" value="1"/>
</dbReference>
<feature type="region of interest" description="Disordered" evidence="2">
    <location>
        <begin position="81"/>
        <end position="139"/>
    </location>
</feature>
<dbReference type="GO" id="GO:0010497">
    <property type="term" value="P:plasmodesmata-mediated intercellular transport"/>
    <property type="evidence" value="ECO:0007669"/>
    <property type="project" value="InterPro"/>
</dbReference>
<feature type="compositionally biased region" description="Basic and acidic residues" evidence="2">
    <location>
        <begin position="92"/>
        <end position="106"/>
    </location>
</feature>